<gene>
    <name evidence="1" type="ORF">EV645_6715</name>
</gene>
<evidence type="ECO:0000313" key="1">
    <source>
        <dbReference type="EMBL" id="RZU10253.1"/>
    </source>
</evidence>
<evidence type="ECO:0000313" key="2">
    <source>
        <dbReference type="Proteomes" id="UP000292027"/>
    </source>
</evidence>
<name>A0A4Q7WKL5_9ACTN</name>
<proteinExistence type="predicted"/>
<sequence>MSGVTSSRRDTELAARTRAVLDAAAGHVFGTEPGRLAAELYDVLARTTDDAARARVAAALARCWVYGGHADRAAPFADEALARAEKTADAELIADCLDAVLAAHWGPDELALRQQTAGRLDEVSAHVLDPGARLRGQLWGLQVGWETLRVPVIQRQLRALELLAEESPRARFFAASRRWMYDHVRGVSRPELIDVAEGAAAEAGLADAWMVTSLMRGYSALHAGDAETVAEVSERMEDFARTEGITEVAAEAAVVWALAGRADRARLLLEQLGADVLDTLPRDVNFLLNLQCVLEAALAVGDEQLVRTAAALLSPYENRAVVNGGAVYFHGVTDDTLSRAAALVGDLDRADQLRSRALATYSRLGATWWYDRLQSGGAVGCTEAVHFHPADGGVWVIGAGAGRPVRGLRGFDYLHLLLDRPGENVSAVELVTGGKGTVIQSDSGPRIDRQAAAAYRQRLADLAAELAEAGDWADLSRVESLTAEREALLAELSSAEGLGGRARATGSTAERARVAATKAIAAAITRIDAVDPGVGAHLRDAIRTGTDCTYRPRPDDRRAWLLRT</sequence>
<accession>A0A4Q7WKL5</accession>
<keyword evidence="2" id="KW-1185">Reference proteome</keyword>
<reference evidence="1 2" key="1">
    <citation type="journal article" date="2015" name="Stand. Genomic Sci.">
        <title>Genomic Encyclopedia of Bacterial and Archaeal Type Strains, Phase III: the genomes of soil and plant-associated and newly described type strains.</title>
        <authorList>
            <person name="Whitman W.B."/>
            <person name="Woyke T."/>
            <person name="Klenk H.P."/>
            <person name="Zhou Y."/>
            <person name="Lilburn T.G."/>
            <person name="Beck B.J."/>
            <person name="De Vos P."/>
            <person name="Vandamme P."/>
            <person name="Eisen J.A."/>
            <person name="Garrity G."/>
            <person name="Hugenholtz P."/>
            <person name="Kyrpides N.C."/>
        </authorList>
    </citation>
    <scope>NUCLEOTIDE SEQUENCE [LARGE SCALE GENOMIC DNA]</scope>
    <source>
        <strain evidence="1 2">VKM Ac-2540</strain>
    </source>
</reference>
<organism evidence="1 2">
    <name type="scientific">Kribbella rubisoli</name>
    <dbReference type="NCBI Taxonomy" id="3075929"/>
    <lineage>
        <taxon>Bacteria</taxon>
        <taxon>Bacillati</taxon>
        <taxon>Actinomycetota</taxon>
        <taxon>Actinomycetes</taxon>
        <taxon>Propionibacteriales</taxon>
        <taxon>Kribbellaceae</taxon>
        <taxon>Kribbella</taxon>
    </lineage>
</organism>
<dbReference type="Proteomes" id="UP000292027">
    <property type="component" value="Unassembled WGS sequence"/>
</dbReference>
<protein>
    <submittedName>
        <fullName evidence="1">Uncharacterized protein</fullName>
    </submittedName>
</protein>
<comment type="caution">
    <text evidence="1">The sequence shown here is derived from an EMBL/GenBank/DDBJ whole genome shotgun (WGS) entry which is preliminary data.</text>
</comment>
<dbReference type="EMBL" id="SHKR01000016">
    <property type="protein sequence ID" value="RZU10253.1"/>
    <property type="molecule type" value="Genomic_DNA"/>
</dbReference>
<dbReference type="AlphaFoldDB" id="A0A4Q7WKL5"/>